<dbReference type="PANTHER" id="PTHR12835">
    <property type="entry name" value="BIOTIN PROTEIN LIGASE"/>
    <property type="match status" value="1"/>
</dbReference>
<dbReference type="NCBIfam" id="TIGR00121">
    <property type="entry name" value="birA_ligase"/>
    <property type="match status" value="1"/>
</dbReference>
<dbReference type="RefSeq" id="WP_141198254.1">
    <property type="nucleotide sequence ID" value="NZ_CP041186.1"/>
</dbReference>
<dbReference type="GO" id="GO:0004077">
    <property type="term" value="F:biotin--[biotin carboxyl-carrier protein] ligase activity"/>
    <property type="evidence" value="ECO:0007669"/>
    <property type="project" value="UniProtKB-EC"/>
</dbReference>
<sequence length="251" mass="27130">MAERPPIIFHDTVDSTNDVALRAAGEGAEHGACWAADRQTAGRGRREVGGKRRSWFSPENANLYMTVLLRPDLEPSRASGLTLATAAGVCSLLRGLTGLDIWVKWPNDLYIGPKKLAGILSEALTGSGGFEAVVVGLGINVNTTAEQVPDELADIMTSLRIEAGQVFDRLRLLQGIRDVVVKYTDQYADEGWSSFIDELKGYDRTVGRQVQVSKNGGWRDGVSQGISDDGGLLVEIDGVVEKVQAGEVKFR</sequence>
<keyword evidence="3" id="KW-0067">ATP-binding</keyword>
<dbReference type="PROSITE" id="PS51733">
    <property type="entry name" value="BPL_LPL_CATALYTIC"/>
    <property type="match status" value="1"/>
</dbReference>
<dbReference type="CDD" id="cd16442">
    <property type="entry name" value="BPL"/>
    <property type="match status" value="1"/>
</dbReference>
<dbReference type="Proteomes" id="UP000315995">
    <property type="component" value="Chromosome"/>
</dbReference>
<evidence type="ECO:0000256" key="1">
    <source>
        <dbReference type="ARBA" id="ARBA00022598"/>
    </source>
</evidence>
<evidence type="ECO:0000259" key="6">
    <source>
        <dbReference type="PROSITE" id="PS51733"/>
    </source>
</evidence>
<evidence type="ECO:0000256" key="2">
    <source>
        <dbReference type="ARBA" id="ARBA00022741"/>
    </source>
</evidence>
<evidence type="ECO:0000256" key="5">
    <source>
        <dbReference type="ARBA" id="ARBA00024227"/>
    </source>
</evidence>
<name>A0A4Y6PTW6_PERCE</name>
<proteinExistence type="predicted"/>
<accession>A0A5B8Y4Y2</accession>
<keyword evidence="2" id="KW-0547">Nucleotide-binding</keyword>
<protein>
    <recommendedName>
        <fullName evidence="5">biotin--[biotin carboxyl-carrier protein] ligase</fullName>
        <ecNumber evidence="5">6.3.4.15</ecNumber>
    </recommendedName>
</protein>
<dbReference type="Pfam" id="PF03099">
    <property type="entry name" value="BPL_LplA_LipB"/>
    <property type="match status" value="1"/>
</dbReference>
<gene>
    <name evidence="7" type="ORF">FIV42_13760</name>
</gene>
<dbReference type="Gene3D" id="2.30.30.100">
    <property type="match status" value="1"/>
</dbReference>
<dbReference type="SUPFAM" id="SSF50037">
    <property type="entry name" value="C-terminal domain of transcriptional repressors"/>
    <property type="match status" value="1"/>
</dbReference>
<dbReference type="Pfam" id="PF02237">
    <property type="entry name" value="BPL_C"/>
    <property type="match status" value="1"/>
</dbReference>
<evidence type="ECO:0000256" key="3">
    <source>
        <dbReference type="ARBA" id="ARBA00022840"/>
    </source>
</evidence>
<dbReference type="EMBL" id="CP041186">
    <property type="protein sequence ID" value="QDG51774.1"/>
    <property type="molecule type" value="Genomic_DNA"/>
</dbReference>
<evidence type="ECO:0000256" key="4">
    <source>
        <dbReference type="ARBA" id="ARBA00023267"/>
    </source>
</evidence>
<dbReference type="PANTHER" id="PTHR12835:SF5">
    <property type="entry name" value="BIOTIN--PROTEIN LIGASE"/>
    <property type="match status" value="1"/>
</dbReference>
<keyword evidence="1 7" id="KW-0436">Ligase</keyword>
<dbReference type="InterPro" id="IPR045864">
    <property type="entry name" value="aa-tRNA-synth_II/BPL/LPL"/>
</dbReference>
<dbReference type="InterPro" id="IPR004143">
    <property type="entry name" value="BPL_LPL_catalytic"/>
</dbReference>
<feature type="domain" description="BPL/LPL catalytic" evidence="6">
    <location>
        <begin position="1"/>
        <end position="188"/>
    </location>
</feature>
<accession>A0A4Y6PTW6</accession>
<dbReference type="AlphaFoldDB" id="A0A4Y6PTW6"/>
<dbReference type="InterPro" id="IPR008988">
    <property type="entry name" value="Transcriptional_repressor_C"/>
</dbReference>
<dbReference type="GO" id="GO:0005524">
    <property type="term" value="F:ATP binding"/>
    <property type="evidence" value="ECO:0007669"/>
    <property type="project" value="UniProtKB-KW"/>
</dbReference>
<keyword evidence="4" id="KW-0092">Biotin</keyword>
<dbReference type="Gene3D" id="3.30.930.10">
    <property type="entry name" value="Bira Bifunctional Protein, Domain 2"/>
    <property type="match status" value="1"/>
</dbReference>
<evidence type="ECO:0000313" key="8">
    <source>
        <dbReference type="Proteomes" id="UP000315995"/>
    </source>
</evidence>
<organism evidence="7 8">
    <name type="scientific">Persicimonas caeni</name>
    <dbReference type="NCBI Taxonomy" id="2292766"/>
    <lineage>
        <taxon>Bacteria</taxon>
        <taxon>Deltaproteobacteria</taxon>
        <taxon>Bradymonadales</taxon>
        <taxon>Bradymonadaceae</taxon>
        <taxon>Persicimonas</taxon>
    </lineage>
</organism>
<dbReference type="InterPro" id="IPR003142">
    <property type="entry name" value="BPL_C"/>
</dbReference>
<dbReference type="SUPFAM" id="SSF55681">
    <property type="entry name" value="Class II aaRS and biotin synthetases"/>
    <property type="match status" value="1"/>
</dbReference>
<evidence type="ECO:0000313" key="7">
    <source>
        <dbReference type="EMBL" id="QDG51774.1"/>
    </source>
</evidence>
<dbReference type="GO" id="GO:0005737">
    <property type="term" value="C:cytoplasm"/>
    <property type="evidence" value="ECO:0007669"/>
    <property type="project" value="TreeGrafter"/>
</dbReference>
<keyword evidence="8" id="KW-1185">Reference proteome</keyword>
<reference evidence="7 8" key="1">
    <citation type="submission" date="2019-06" db="EMBL/GenBank/DDBJ databases">
        <title>Persicimonas caeni gen. nov., sp. nov., a predatory bacterium isolated from solar saltern.</title>
        <authorList>
            <person name="Wang S."/>
        </authorList>
    </citation>
    <scope>NUCLEOTIDE SEQUENCE [LARGE SCALE GENOMIC DNA]</scope>
    <source>
        <strain evidence="7 8">YN101</strain>
    </source>
</reference>
<dbReference type="OrthoDB" id="9807064at2"/>
<dbReference type="EC" id="6.3.4.15" evidence="5"/>
<dbReference type="InterPro" id="IPR004408">
    <property type="entry name" value="Biotin_CoA_COase_ligase"/>
</dbReference>